<accession>A0A2T0XTH9</accession>
<gene>
    <name evidence="2" type="ORF">DFO77_12185</name>
</gene>
<keyword evidence="1" id="KW-0812">Transmembrane</keyword>
<keyword evidence="1" id="KW-0472">Membrane</keyword>
<evidence type="ECO:0000256" key="1">
    <source>
        <dbReference type="SAM" id="Phobius"/>
    </source>
</evidence>
<organism evidence="2 3">
    <name type="scientific">Marinilabilia salmonicolor</name>
    <dbReference type="NCBI Taxonomy" id="989"/>
    <lineage>
        <taxon>Bacteria</taxon>
        <taxon>Pseudomonadati</taxon>
        <taxon>Bacteroidota</taxon>
        <taxon>Bacteroidia</taxon>
        <taxon>Marinilabiliales</taxon>
        <taxon>Marinilabiliaceae</taxon>
        <taxon>Marinilabilia</taxon>
    </lineage>
</organism>
<evidence type="ECO:0000313" key="2">
    <source>
        <dbReference type="EMBL" id="RCW30648.1"/>
    </source>
</evidence>
<reference evidence="2 3" key="1">
    <citation type="submission" date="2018-07" db="EMBL/GenBank/DDBJ databases">
        <title>Freshwater and sediment microbial communities from various areas in North America, analyzing microbe dynamics in response to fracking.</title>
        <authorList>
            <person name="Lamendella R."/>
        </authorList>
    </citation>
    <scope>NUCLEOTIDE SEQUENCE [LARGE SCALE GENOMIC DNA]</scope>
    <source>
        <strain evidence="2 3">160A</strain>
    </source>
</reference>
<dbReference type="EMBL" id="QPIZ01000021">
    <property type="protein sequence ID" value="RCW30648.1"/>
    <property type="molecule type" value="Genomic_DNA"/>
</dbReference>
<evidence type="ECO:0000313" key="3">
    <source>
        <dbReference type="Proteomes" id="UP000252733"/>
    </source>
</evidence>
<keyword evidence="3" id="KW-1185">Reference proteome</keyword>
<dbReference type="OrthoDB" id="1121974at2"/>
<dbReference type="RefSeq" id="WP_106151538.1">
    <property type="nucleotide sequence ID" value="NZ_PVTS01000001.1"/>
</dbReference>
<sequence length="81" mass="8907">MQFKKLELEGEKGIKGLLKSKHFKTSLISIAVGAVAGFGYYYFTGGQSMETMTFNEIVKHVVLGGFFGFFVTNSPCARGRC</sequence>
<keyword evidence="1" id="KW-1133">Transmembrane helix</keyword>
<dbReference type="AlphaFoldDB" id="A0A2T0XTH9"/>
<comment type="caution">
    <text evidence="2">The sequence shown here is derived from an EMBL/GenBank/DDBJ whole genome shotgun (WGS) entry which is preliminary data.</text>
</comment>
<name>A0A2T0XTH9_9BACT</name>
<proteinExistence type="predicted"/>
<feature type="transmembrane region" description="Helical" evidence="1">
    <location>
        <begin position="25"/>
        <end position="43"/>
    </location>
</feature>
<dbReference type="Proteomes" id="UP000252733">
    <property type="component" value="Unassembled WGS sequence"/>
</dbReference>
<protein>
    <submittedName>
        <fullName evidence="2">Uncharacterized protein</fullName>
    </submittedName>
</protein>